<dbReference type="VEuPathDB" id="FungiDB:PADG_05623"/>
<dbReference type="AlphaFoldDB" id="C1GED7"/>
<dbReference type="EMBL" id="KN275962">
    <property type="protein sequence ID" value="EEH49544.2"/>
    <property type="molecule type" value="Genomic_DNA"/>
</dbReference>
<reference evidence="1 2" key="1">
    <citation type="journal article" date="2011" name="PLoS Genet.">
        <title>Comparative genomic analysis of human fungal pathogens causing paracoccidioidomycosis.</title>
        <authorList>
            <person name="Desjardins C.A."/>
            <person name="Champion M.D."/>
            <person name="Holder J.W."/>
            <person name="Muszewska A."/>
            <person name="Goldberg J."/>
            <person name="Bailao A.M."/>
            <person name="Brigido M.M."/>
            <person name="Ferreira M.E."/>
            <person name="Garcia A.M."/>
            <person name="Grynberg M."/>
            <person name="Gujja S."/>
            <person name="Heiman D.I."/>
            <person name="Henn M.R."/>
            <person name="Kodira C.D."/>
            <person name="Leon-Narvaez H."/>
            <person name="Longo L.V."/>
            <person name="Ma L.J."/>
            <person name="Malavazi I."/>
            <person name="Matsuo A.L."/>
            <person name="Morais F.V."/>
            <person name="Pereira M."/>
            <person name="Rodriguez-Brito S."/>
            <person name="Sakthikumar S."/>
            <person name="Salem-Izacc S.M."/>
            <person name="Sykes S.M."/>
            <person name="Teixeira M.M."/>
            <person name="Vallejo M.C."/>
            <person name="Walter M.E."/>
            <person name="Yandava C."/>
            <person name="Young S."/>
            <person name="Zeng Q."/>
            <person name="Zucker J."/>
            <person name="Felipe M.S."/>
            <person name="Goldman G.H."/>
            <person name="Haas B.J."/>
            <person name="McEwen J.G."/>
            <person name="Nino-Vega G."/>
            <person name="Puccia R."/>
            <person name="San-Blas G."/>
            <person name="Soares C.M."/>
            <person name="Birren B.W."/>
            <person name="Cuomo C.A."/>
        </authorList>
    </citation>
    <scope>NUCLEOTIDE SEQUENCE [LARGE SCALE GENOMIC DNA]</scope>
    <source>
        <strain evidence="1 2">Pb18</strain>
    </source>
</reference>
<dbReference type="InParanoid" id="C1GED7"/>
<dbReference type="KEGG" id="pbn:PADG_05623"/>
<evidence type="ECO:0000313" key="2">
    <source>
        <dbReference type="Proteomes" id="UP000001628"/>
    </source>
</evidence>
<evidence type="ECO:0000313" key="1">
    <source>
        <dbReference type="EMBL" id="EEH49544.2"/>
    </source>
</evidence>
<protein>
    <submittedName>
        <fullName evidence="1">Uncharacterized protein</fullName>
    </submittedName>
</protein>
<dbReference type="RefSeq" id="XP_010760823.1">
    <property type="nucleotide sequence ID" value="XM_010762521.1"/>
</dbReference>
<proteinExistence type="predicted"/>
<dbReference type="HOGENOM" id="CLU_1030951_0_0_1"/>
<dbReference type="eggNOG" id="ENOG502SJYB">
    <property type="taxonomic scope" value="Eukaryota"/>
</dbReference>
<keyword evidence="2" id="KW-1185">Reference proteome</keyword>
<name>C1GED7_PARBD</name>
<accession>C1GED7</accession>
<organism evidence="1 2">
    <name type="scientific">Paracoccidioides brasiliensis (strain Pb18)</name>
    <dbReference type="NCBI Taxonomy" id="502780"/>
    <lineage>
        <taxon>Eukaryota</taxon>
        <taxon>Fungi</taxon>
        <taxon>Dikarya</taxon>
        <taxon>Ascomycota</taxon>
        <taxon>Pezizomycotina</taxon>
        <taxon>Eurotiomycetes</taxon>
        <taxon>Eurotiomycetidae</taxon>
        <taxon>Onygenales</taxon>
        <taxon>Ajellomycetaceae</taxon>
        <taxon>Paracoccidioides</taxon>
    </lineage>
</organism>
<dbReference type="GeneID" id="22584518"/>
<sequence>MEHWFRSNQTTSYGARPEQLDREIREDPSHHIVLSTQDDLPMALNFFLEAKSPDGSLAVATRQACYNGALGACGMHPLQSYQQHGRTFDNNAYTMSVIYRGGILKLYTILSASLGDQNRPRGFVTRLNAWGMTRNFGDLFDKEHRHTELLETAQTNIGLNVEKKYLGEIPKRRRSAPASPLVQPVMQPAKLVIRPTGFQTEAIPGAEGLHAGECHVRPCQTFVNAKTKGHSAGSQLYWAETARVASNDIRFFHGDDQNKVPTSRSVTSSQ</sequence>
<gene>
    <name evidence="1" type="ORF">PADG_05623</name>
</gene>
<dbReference type="Proteomes" id="UP000001628">
    <property type="component" value="Unassembled WGS sequence"/>
</dbReference>